<gene>
    <name evidence="2" type="ORF">GQE98_08045</name>
</gene>
<dbReference type="InterPro" id="IPR052698">
    <property type="entry name" value="MoCofactor_Util/Proc"/>
</dbReference>
<protein>
    <submittedName>
        <fullName evidence="2">XdhC family protein</fullName>
    </submittedName>
</protein>
<evidence type="ECO:0000313" key="3">
    <source>
        <dbReference type="Proteomes" id="UP000476030"/>
    </source>
</evidence>
<accession>A0A6L8W7U4</accession>
<dbReference type="EMBL" id="WTUW01000002">
    <property type="protein sequence ID" value="MZR30582.1"/>
    <property type="molecule type" value="Genomic_DNA"/>
</dbReference>
<dbReference type="AlphaFoldDB" id="A0A6L8W7U4"/>
<dbReference type="PANTHER" id="PTHR30388">
    <property type="entry name" value="ALDEHYDE OXIDOREDUCTASE MOLYBDENUM COFACTOR ASSEMBLY PROTEIN"/>
    <property type="match status" value="1"/>
</dbReference>
<comment type="caution">
    <text evidence="2">The sequence shown here is derived from an EMBL/GenBank/DDBJ whole genome shotgun (WGS) entry which is preliminary data.</text>
</comment>
<feature type="domain" description="XdhC- CoxI" evidence="1">
    <location>
        <begin position="20"/>
        <end position="87"/>
    </location>
</feature>
<evidence type="ECO:0000259" key="1">
    <source>
        <dbReference type="Pfam" id="PF02625"/>
    </source>
</evidence>
<evidence type="ECO:0000313" key="2">
    <source>
        <dbReference type="EMBL" id="MZR30582.1"/>
    </source>
</evidence>
<sequence>MTDVKSTLPAEDILYQALNWKKDGREVALATVINTWGSAPRPAGSQLAIDETGQMVGSVSGGCVEGAVIQEALEILKSGQPKTLEFGVSNDEAWEVGLACGGKINVFVEKLD</sequence>
<dbReference type="InterPro" id="IPR003777">
    <property type="entry name" value="XdhC_CoxI"/>
</dbReference>
<dbReference type="PANTHER" id="PTHR30388:SF4">
    <property type="entry name" value="MOLYBDENUM COFACTOR INSERTION CHAPERONE PAOD"/>
    <property type="match status" value="1"/>
</dbReference>
<name>A0A6L8W7U4_9PROT</name>
<dbReference type="Proteomes" id="UP000476030">
    <property type="component" value="Unassembled WGS sequence"/>
</dbReference>
<keyword evidence="3" id="KW-1185">Reference proteome</keyword>
<organism evidence="2 3">
    <name type="scientific">Sneathiella litorea</name>
    <dbReference type="NCBI Taxonomy" id="2606216"/>
    <lineage>
        <taxon>Bacteria</taxon>
        <taxon>Pseudomonadati</taxon>
        <taxon>Pseudomonadota</taxon>
        <taxon>Alphaproteobacteria</taxon>
        <taxon>Sneathiellales</taxon>
        <taxon>Sneathiellaceae</taxon>
        <taxon>Sneathiella</taxon>
    </lineage>
</organism>
<proteinExistence type="predicted"/>
<dbReference type="Pfam" id="PF02625">
    <property type="entry name" value="XdhC_CoxI"/>
    <property type="match status" value="1"/>
</dbReference>
<dbReference type="RefSeq" id="WP_161315150.1">
    <property type="nucleotide sequence ID" value="NZ_WTUW01000002.1"/>
</dbReference>
<reference evidence="2 3" key="1">
    <citation type="submission" date="2019-12" db="EMBL/GenBank/DDBJ databases">
        <title>Snethiella sp. nov. sp. isolated from sea sand.</title>
        <authorList>
            <person name="Kim J."/>
            <person name="Jeong S.E."/>
            <person name="Jung H.S."/>
            <person name="Jeon C.O."/>
        </authorList>
    </citation>
    <scope>NUCLEOTIDE SEQUENCE [LARGE SCALE GENOMIC DNA]</scope>
    <source>
        <strain evidence="2 3">DP05</strain>
    </source>
</reference>